<dbReference type="AlphaFoldDB" id="A0A0N7M1T4"/>
<gene>
    <name evidence="1" type="ORF">TM5383_01401</name>
</gene>
<evidence type="ECO:0000313" key="1">
    <source>
        <dbReference type="EMBL" id="CUH84195.1"/>
    </source>
</evidence>
<organism evidence="1 2">
    <name type="scientific">Thalassovita mediterranea</name>
    <dbReference type="NCBI Taxonomy" id="340021"/>
    <lineage>
        <taxon>Bacteria</taxon>
        <taxon>Pseudomonadati</taxon>
        <taxon>Pseudomonadota</taxon>
        <taxon>Alphaproteobacteria</taxon>
        <taxon>Rhodobacterales</taxon>
        <taxon>Roseobacteraceae</taxon>
        <taxon>Thalassovita</taxon>
    </lineage>
</organism>
<proteinExistence type="predicted"/>
<name>A0A0N7M1T4_9RHOB</name>
<protein>
    <submittedName>
        <fullName evidence="1">Uncharacterized protein</fullName>
    </submittedName>
</protein>
<sequence>MFEFLRPLLAFFRPSLRLQQRQDVLRRDLVRLVQDLEKVIEAILTEKVRFLEKLDALDGGSSIAGPAKTAEAGRRKVVRPGMRAAAKEGPTPEQVAAAKALRARTAALEARCHNAFAELADEAAKHRSEIDRLSARLSAACAADLADDLPQNLEEVAQKMSVQKSAVSELRLKAIATTTELHQACTKGANSASATPNVAGKAA</sequence>
<dbReference type="Proteomes" id="UP000051681">
    <property type="component" value="Unassembled WGS sequence"/>
</dbReference>
<accession>A0A0N7M1T4</accession>
<keyword evidence="2" id="KW-1185">Reference proteome</keyword>
<dbReference type="STRING" id="340021.TM5383_01401"/>
<dbReference type="EMBL" id="CYSF01000006">
    <property type="protein sequence ID" value="CUH84195.1"/>
    <property type="molecule type" value="Genomic_DNA"/>
</dbReference>
<reference evidence="1 2" key="1">
    <citation type="submission" date="2015-09" db="EMBL/GenBank/DDBJ databases">
        <authorList>
            <consortium name="Swine Surveillance"/>
        </authorList>
    </citation>
    <scope>NUCLEOTIDE SEQUENCE [LARGE SCALE GENOMIC DNA]</scope>
    <source>
        <strain evidence="1 2">CECT 8383</strain>
    </source>
</reference>
<evidence type="ECO:0000313" key="2">
    <source>
        <dbReference type="Proteomes" id="UP000051681"/>
    </source>
</evidence>